<sequence>MTSTGRVGRLIGAVAVATAAVVGAAHPASADTTSNGVVYTVVPDVRTGVSPQGPGDWTVNYDKVVGGDPAVTDAINRILDDEADGQVWLYAASASKSSPWTFRSQGRLLFRPMTISALFTGQYHATELPNMPVDAVATRVFDSRSGIQIVWDNLFVDGQAGLVRLSELTKKILPVVYPTPPLGGWAEYGTAMAPLKRNFKFWVPTADGIELYFPDGQIGRGVRTLTVPWAAVTDLIAPEFLPITS</sequence>
<dbReference type="AlphaFoldDB" id="K0V4H8"/>
<dbReference type="Proteomes" id="UP000006072">
    <property type="component" value="Unassembled WGS sequence"/>
</dbReference>
<evidence type="ECO:0000313" key="2">
    <source>
        <dbReference type="EMBL" id="EJZ12380.1"/>
    </source>
</evidence>
<organism evidence="2 3">
    <name type="scientific">Mycolicibacterium vaccae ATCC 25954</name>
    <dbReference type="NCBI Taxonomy" id="1194972"/>
    <lineage>
        <taxon>Bacteria</taxon>
        <taxon>Bacillati</taxon>
        <taxon>Actinomycetota</taxon>
        <taxon>Actinomycetes</taxon>
        <taxon>Mycobacteriales</taxon>
        <taxon>Mycobacteriaceae</taxon>
        <taxon>Mycolicibacterium</taxon>
    </lineage>
</organism>
<evidence type="ECO:0008006" key="4">
    <source>
        <dbReference type="Google" id="ProtNLM"/>
    </source>
</evidence>
<dbReference type="RefSeq" id="WP_003928907.1">
    <property type="nucleotide sequence ID" value="NZ_JH814684.1"/>
</dbReference>
<evidence type="ECO:0000256" key="1">
    <source>
        <dbReference type="SAM" id="SignalP"/>
    </source>
</evidence>
<keyword evidence="3" id="KW-1185">Reference proteome</keyword>
<reference evidence="2 3" key="1">
    <citation type="journal article" date="2012" name="J. Bacteriol.">
        <title>Complete Genome Sequence of Mycobacterium vaccae Type Strain ATCC 25954.</title>
        <authorList>
            <person name="Ho Y.S."/>
            <person name="Adroub S.A."/>
            <person name="Abadi M."/>
            <person name="Al Alwan B."/>
            <person name="Alkhateeb R."/>
            <person name="Gao G."/>
            <person name="Ragab A."/>
            <person name="Ali S."/>
            <person name="van Soolingen D."/>
            <person name="Bitter W."/>
            <person name="Pain A."/>
            <person name="Abdallah A.M."/>
        </authorList>
    </citation>
    <scope>NUCLEOTIDE SEQUENCE [LARGE SCALE GENOMIC DNA]</scope>
    <source>
        <strain evidence="2 3">ATCC 25954</strain>
    </source>
</reference>
<proteinExistence type="predicted"/>
<name>K0V4H8_MYCVA</name>
<feature type="signal peptide" evidence="1">
    <location>
        <begin position="1"/>
        <end position="30"/>
    </location>
</feature>
<gene>
    <name evidence="2" type="ORF">MVAC_02209</name>
</gene>
<dbReference type="eggNOG" id="ENOG502ZQZE">
    <property type="taxonomic scope" value="Bacteria"/>
</dbReference>
<evidence type="ECO:0000313" key="3">
    <source>
        <dbReference type="Proteomes" id="UP000006072"/>
    </source>
</evidence>
<dbReference type="EMBL" id="ALQA01000003">
    <property type="protein sequence ID" value="EJZ12380.1"/>
    <property type="molecule type" value="Genomic_DNA"/>
</dbReference>
<dbReference type="HOGENOM" id="CLU_1132644_0_0_11"/>
<keyword evidence="1" id="KW-0732">Signal</keyword>
<protein>
    <recommendedName>
        <fullName evidence="4">DUF3298 domain-containing protein</fullName>
    </recommendedName>
</protein>
<dbReference type="PATRIC" id="fig|1194972.3.peg.449"/>
<feature type="chain" id="PRO_5003839213" description="DUF3298 domain-containing protein" evidence="1">
    <location>
        <begin position="31"/>
        <end position="245"/>
    </location>
</feature>
<accession>K0V4H8</accession>
<comment type="caution">
    <text evidence="2">The sequence shown here is derived from an EMBL/GenBank/DDBJ whole genome shotgun (WGS) entry which is preliminary data.</text>
</comment>